<evidence type="ECO:0000256" key="1">
    <source>
        <dbReference type="SAM" id="MobiDB-lite"/>
    </source>
</evidence>
<proteinExistence type="predicted"/>
<organism evidence="3 4">
    <name type="scientific">Yinghuangia soli</name>
    <dbReference type="NCBI Taxonomy" id="2908204"/>
    <lineage>
        <taxon>Bacteria</taxon>
        <taxon>Bacillati</taxon>
        <taxon>Actinomycetota</taxon>
        <taxon>Actinomycetes</taxon>
        <taxon>Kitasatosporales</taxon>
        <taxon>Streptomycetaceae</taxon>
        <taxon>Yinghuangia</taxon>
    </lineage>
</organism>
<accession>A0AA41Q1F9</accession>
<dbReference type="RefSeq" id="WP_235054183.1">
    <property type="nucleotide sequence ID" value="NZ_JAKFHA010000012.1"/>
</dbReference>
<feature type="compositionally biased region" description="Pro residues" evidence="1">
    <location>
        <begin position="184"/>
        <end position="218"/>
    </location>
</feature>
<dbReference type="EMBL" id="JAKFHA010000012">
    <property type="protein sequence ID" value="MCF2529758.1"/>
    <property type="molecule type" value="Genomic_DNA"/>
</dbReference>
<sequence>MNRLVFADRVEWHGGQQAATWWSAFVCGVMTVVFAVLSFTLDPAPPVGLMALATGVWAALTATFALVAYIRSRRSVVLSEAGLAVVRGNTRTYCGWDEIASVRVRFQVGQNSRNGVAFVDAAAVGGRTSSVCLVPVEEGMFRALMLDLNAPLATRGTPLEVVGPQVLRDELASLRASAAAPVAPTVPPRPSAPAPAPAAPPPTASPGFAVPPPTGPLS</sequence>
<dbReference type="Proteomes" id="UP001165378">
    <property type="component" value="Unassembled WGS sequence"/>
</dbReference>
<dbReference type="AlphaFoldDB" id="A0AA41Q1F9"/>
<evidence type="ECO:0008006" key="5">
    <source>
        <dbReference type="Google" id="ProtNLM"/>
    </source>
</evidence>
<feature type="transmembrane region" description="Helical" evidence="2">
    <location>
        <begin position="21"/>
        <end position="41"/>
    </location>
</feature>
<evidence type="ECO:0000313" key="4">
    <source>
        <dbReference type="Proteomes" id="UP001165378"/>
    </source>
</evidence>
<comment type="caution">
    <text evidence="3">The sequence shown here is derived from an EMBL/GenBank/DDBJ whole genome shotgun (WGS) entry which is preliminary data.</text>
</comment>
<keyword evidence="4" id="KW-1185">Reference proteome</keyword>
<name>A0AA41Q1F9_9ACTN</name>
<feature type="transmembrane region" description="Helical" evidence="2">
    <location>
        <begin position="47"/>
        <end position="70"/>
    </location>
</feature>
<evidence type="ECO:0000256" key="2">
    <source>
        <dbReference type="SAM" id="Phobius"/>
    </source>
</evidence>
<feature type="region of interest" description="Disordered" evidence="1">
    <location>
        <begin position="178"/>
        <end position="218"/>
    </location>
</feature>
<keyword evidence="2" id="KW-0812">Transmembrane</keyword>
<reference evidence="3" key="1">
    <citation type="submission" date="2022-01" db="EMBL/GenBank/DDBJ databases">
        <title>Genome-Based Taxonomic Classification of the Phylum Actinobacteria.</title>
        <authorList>
            <person name="Gao Y."/>
        </authorList>
    </citation>
    <scope>NUCLEOTIDE SEQUENCE</scope>
    <source>
        <strain evidence="3">KLBMP 8922</strain>
    </source>
</reference>
<protein>
    <recommendedName>
        <fullName evidence="5">PH domain-containing protein</fullName>
    </recommendedName>
</protein>
<evidence type="ECO:0000313" key="3">
    <source>
        <dbReference type="EMBL" id="MCF2529758.1"/>
    </source>
</evidence>
<keyword evidence="2" id="KW-1133">Transmembrane helix</keyword>
<gene>
    <name evidence="3" type="ORF">LZ495_21395</name>
</gene>
<keyword evidence="2" id="KW-0472">Membrane</keyword>